<feature type="region of interest" description="Disordered" evidence="1">
    <location>
        <begin position="40"/>
        <end position="63"/>
    </location>
</feature>
<protein>
    <submittedName>
        <fullName evidence="2">Uncharacterized protein</fullName>
    </submittedName>
</protein>
<feature type="non-terminal residue" evidence="2">
    <location>
        <position position="63"/>
    </location>
</feature>
<keyword evidence="3" id="KW-1185">Reference proteome</keyword>
<name>A0A0V0Y3G9_9BILA</name>
<feature type="non-terminal residue" evidence="2">
    <location>
        <position position="1"/>
    </location>
</feature>
<accession>A0A0V0Y3G9</accession>
<reference evidence="2 3" key="1">
    <citation type="submission" date="2015-01" db="EMBL/GenBank/DDBJ databases">
        <title>Evolution of Trichinella species and genotypes.</title>
        <authorList>
            <person name="Korhonen P.K."/>
            <person name="Edoardo P."/>
            <person name="Giuseppe L.R."/>
            <person name="Gasser R.B."/>
        </authorList>
    </citation>
    <scope>NUCLEOTIDE SEQUENCE [LARGE SCALE GENOMIC DNA]</scope>
    <source>
        <strain evidence="2">ISS2496</strain>
    </source>
</reference>
<dbReference type="Proteomes" id="UP000054783">
    <property type="component" value="Unassembled WGS sequence"/>
</dbReference>
<evidence type="ECO:0000313" key="3">
    <source>
        <dbReference type="Proteomes" id="UP000054783"/>
    </source>
</evidence>
<proteinExistence type="predicted"/>
<dbReference type="EMBL" id="JYDQ01004483">
    <property type="protein sequence ID" value="KRX94645.1"/>
    <property type="molecule type" value="Genomic_DNA"/>
</dbReference>
<evidence type="ECO:0000313" key="2">
    <source>
        <dbReference type="EMBL" id="KRX94645.1"/>
    </source>
</evidence>
<dbReference type="AlphaFoldDB" id="A0A0V0Y3G9"/>
<organism evidence="2 3">
    <name type="scientific">Trichinella patagoniensis</name>
    <dbReference type="NCBI Taxonomy" id="990121"/>
    <lineage>
        <taxon>Eukaryota</taxon>
        <taxon>Metazoa</taxon>
        <taxon>Ecdysozoa</taxon>
        <taxon>Nematoda</taxon>
        <taxon>Enoplea</taxon>
        <taxon>Dorylaimia</taxon>
        <taxon>Trichinellida</taxon>
        <taxon>Trichinellidae</taxon>
        <taxon>Trichinella</taxon>
    </lineage>
</organism>
<comment type="caution">
    <text evidence="2">The sequence shown here is derived from an EMBL/GenBank/DDBJ whole genome shotgun (WGS) entry which is preliminary data.</text>
</comment>
<sequence>EVRIIPSKVPVRSSLQKSAISPITTPLKVKGSCRCHMNQQTLKEAPAHQLRRKPERGSDGQVH</sequence>
<gene>
    <name evidence="2" type="ORF">T12_7170</name>
</gene>
<evidence type="ECO:0000256" key="1">
    <source>
        <dbReference type="SAM" id="MobiDB-lite"/>
    </source>
</evidence>